<dbReference type="InterPro" id="IPR010732">
    <property type="entry name" value="T6SS_TssG-like"/>
</dbReference>
<dbReference type="RefSeq" id="WP_256763473.1">
    <property type="nucleotide sequence ID" value="NZ_JANIGO010000001.1"/>
</dbReference>
<proteinExistence type="predicted"/>
<sequence length="340" mass="37168">MNRAPKTGPVLPTANFYAALRALEEANPTAAPWGDSLRLREDAARLGQGPFLGFATQDLQAVAHPSTANGLHHFHVQVSNFGLLGPQGALPLHWTELAYQRAHHHKDLAFIHFLDVFHHRLFSLFYKAWAQALPHIGLHRAQPNTFEWALHSLLGLSPRSQEASEALPNHFYPGLASHMARPQPSAERLRKGLSALWGCPVQVIDPVGRWLPAPGLLQGCPSDPTHRRLGGGALLGRRCWDPQAAVRVVLGPLPWDCFAALSRGGRHHACLQHAVGGLLGPDWQTDTALLPDVAQIPPLRLGRDQSQALGRTAFLGRPTRMPSRPVPLSFMSKPITLEGS</sequence>
<dbReference type="EMBL" id="JANIGO010000001">
    <property type="protein sequence ID" value="MCQ8895764.1"/>
    <property type="molecule type" value="Genomic_DNA"/>
</dbReference>
<evidence type="ECO:0000313" key="2">
    <source>
        <dbReference type="Proteomes" id="UP001204142"/>
    </source>
</evidence>
<protein>
    <submittedName>
        <fullName evidence="1">Type VI secretion system baseplate subunit TssG</fullName>
    </submittedName>
</protein>
<dbReference type="Pfam" id="PF06996">
    <property type="entry name" value="T6SS_TssG"/>
    <property type="match status" value="1"/>
</dbReference>
<reference evidence="1 2" key="1">
    <citation type="submission" date="2022-07" db="EMBL/GenBank/DDBJ databases">
        <authorList>
            <person name="Xamxidin M."/>
            <person name="Wu M."/>
        </authorList>
    </citation>
    <scope>NUCLEOTIDE SEQUENCE [LARGE SCALE GENOMIC DNA]</scope>
    <source>
        <strain evidence="1 2">NBRC 111650</strain>
    </source>
</reference>
<name>A0ABT1WH46_9BURK</name>
<comment type="caution">
    <text evidence="1">The sequence shown here is derived from an EMBL/GenBank/DDBJ whole genome shotgun (WGS) entry which is preliminary data.</text>
</comment>
<dbReference type="NCBIfam" id="TIGR03347">
    <property type="entry name" value="VI_chp_1"/>
    <property type="match status" value="1"/>
</dbReference>
<organism evidence="1 2">
    <name type="scientific">Limnobacter humi</name>
    <dbReference type="NCBI Taxonomy" id="1778671"/>
    <lineage>
        <taxon>Bacteria</taxon>
        <taxon>Pseudomonadati</taxon>
        <taxon>Pseudomonadota</taxon>
        <taxon>Betaproteobacteria</taxon>
        <taxon>Burkholderiales</taxon>
        <taxon>Burkholderiaceae</taxon>
        <taxon>Limnobacter</taxon>
    </lineage>
</organism>
<dbReference type="Proteomes" id="UP001204142">
    <property type="component" value="Unassembled WGS sequence"/>
</dbReference>
<accession>A0ABT1WH46</accession>
<gene>
    <name evidence="1" type="primary">tssG</name>
    <name evidence="1" type="ORF">NQT62_04820</name>
</gene>
<keyword evidence="2" id="KW-1185">Reference proteome</keyword>
<evidence type="ECO:0000313" key="1">
    <source>
        <dbReference type="EMBL" id="MCQ8895764.1"/>
    </source>
</evidence>
<dbReference type="PANTHER" id="PTHR35564">
    <property type="match status" value="1"/>
</dbReference>
<dbReference type="PANTHER" id="PTHR35564:SF4">
    <property type="entry name" value="CYTOPLASMIC PROTEIN"/>
    <property type="match status" value="1"/>
</dbReference>